<evidence type="ECO:0000259" key="5">
    <source>
        <dbReference type="Pfam" id="PF13472"/>
    </source>
</evidence>
<reference evidence="6" key="1">
    <citation type="submission" date="2023-04" db="EMBL/GenBank/DDBJ databases">
        <title>Complete genome sequence of a phthalic acid esters degrading bacterial strain.</title>
        <authorList>
            <person name="Weng L."/>
            <person name="Jia Y."/>
            <person name="Ren L."/>
        </authorList>
    </citation>
    <scope>NUCLEOTIDE SEQUENCE</scope>
    <source>
        <strain evidence="6">RL-LY01</strain>
    </source>
</reference>
<dbReference type="AlphaFoldDB" id="A0AAX3T9X4"/>
<evidence type="ECO:0000256" key="2">
    <source>
        <dbReference type="PIRSR" id="PIRSR637460-2"/>
    </source>
</evidence>
<feature type="disulfide bond" evidence="2">
    <location>
        <begin position="226"/>
        <end position="275"/>
    </location>
</feature>
<accession>A0AAX3T9X4</accession>
<proteinExistence type="predicted"/>
<dbReference type="InterPro" id="IPR036514">
    <property type="entry name" value="SGNH_hydro_sf"/>
</dbReference>
<dbReference type="CDD" id="cd01823">
    <property type="entry name" value="SEST_like"/>
    <property type="match status" value="1"/>
</dbReference>
<feature type="chain" id="PRO_5043993733" evidence="4">
    <location>
        <begin position="30"/>
        <end position="313"/>
    </location>
</feature>
<feature type="active site" evidence="1">
    <location>
        <position position="294"/>
    </location>
</feature>
<protein>
    <submittedName>
        <fullName evidence="6">SGNH/GDSL hydrolase family protein</fullName>
        <ecNumber evidence="6">3.1.-.-</ecNumber>
    </submittedName>
</protein>
<feature type="disulfide bond" evidence="2">
    <location>
        <begin position="162"/>
        <end position="175"/>
    </location>
</feature>
<keyword evidence="2" id="KW-1015">Disulfide bond</keyword>
<feature type="signal peptide" evidence="4">
    <location>
        <begin position="1"/>
        <end position="29"/>
    </location>
</feature>
<organism evidence="6 7">
    <name type="scientific">Gordonia hongkongensis</name>
    <dbReference type="NCBI Taxonomy" id="1701090"/>
    <lineage>
        <taxon>Bacteria</taxon>
        <taxon>Bacillati</taxon>
        <taxon>Actinomycetota</taxon>
        <taxon>Actinomycetes</taxon>
        <taxon>Mycobacteriales</taxon>
        <taxon>Gordoniaceae</taxon>
        <taxon>Gordonia</taxon>
    </lineage>
</organism>
<feature type="region of interest" description="Disordered" evidence="3">
    <location>
        <begin position="36"/>
        <end position="67"/>
    </location>
</feature>
<keyword evidence="6" id="KW-0378">Hydrolase</keyword>
<dbReference type="PANTHER" id="PTHR37981">
    <property type="entry name" value="LIPASE 2"/>
    <property type="match status" value="1"/>
</dbReference>
<dbReference type="GO" id="GO:0004806">
    <property type="term" value="F:triacylglycerol lipase activity"/>
    <property type="evidence" value="ECO:0007669"/>
    <property type="project" value="TreeGrafter"/>
</dbReference>
<dbReference type="Pfam" id="PF13472">
    <property type="entry name" value="Lipase_GDSL_2"/>
    <property type="match status" value="1"/>
</dbReference>
<name>A0AAX3T9X4_9ACTN</name>
<dbReference type="PROSITE" id="PS51257">
    <property type="entry name" value="PROKAR_LIPOPROTEIN"/>
    <property type="match status" value="1"/>
</dbReference>
<dbReference type="RefSeq" id="WP_165630523.1">
    <property type="nucleotide sequence ID" value="NZ_CP121270.1"/>
</dbReference>
<gene>
    <name evidence="6" type="ORF">P9A14_04570</name>
</gene>
<dbReference type="Gene3D" id="3.40.50.1110">
    <property type="entry name" value="SGNH hydrolase"/>
    <property type="match status" value="1"/>
</dbReference>
<evidence type="ECO:0000256" key="4">
    <source>
        <dbReference type="SAM" id="SignalP"/>
    </source>
</evidence>
<evidence type="ECO:0000313" key="6">
    <source>
        <dbReference type="EMBL" id="WFP25797.1"/>
    </source>
</evidence>
<dbReference type="SUPFAM" id="SSF52266">
    <property type="entry name" value="SGNH hydrolase"/>
    <property type="match status" value="1"/>
</dbReference>
<dbReference type="Proteomes" id="UP001213504">
    <property type="component" value="Chromosome"/>
</dbReference>
<feature type="active site" description="Nucleophile" evidence="1">
    <location>
        <position position="71"/>
    </location>
</feature>
<sequence>MTARRFDDRRPRRLIRSGLVLLAAGAVLAGCAQSTQNDAQSTETPAQSTRTTAQSTENSAQSTEYVNLGDSFSAGTGVRPLEEDSPIYCLRSSRNYAHVVAADEDFDLTDVSCAGADTADFRESQHQGVPPQLDALDGDTDVVTMMIGGNDEETYGRAIRLCGELADADRTGSPCTDRYGRALIEPVATDIYPAVRQALRDVRDRAPNARVLLVGYPWLVPPTAGCYPEMRLAAGDVSMIRELQTALNTYGRRAAEDEGVEFVDMSQVSEGHDACAGAQRWIEPMTTSGPGAVHPNEAGQAAIAEQVRTALAS</sequence>
<dbReference type="EMBL" id="CP121270">
    <property type="protein sequence ID" value="WFP25797.1"/>
    <property type="molecule type" value="Genomic_DNA"/>
</dbReference>
<evidence type="ECO:0000313" key="7">
    <source>
        <dbReference type="Proteomes" id="UP001213504"/>
    </source>
</evidence>
<dbReference type="InterPro" id="IPR013830">
    <property type="entry name" value="SGNH_hydro"/>
</dbReference>
<evidence type="ECO:0000256" key="3">
    <source>
        <dbReference type="SAM" id="MobiDB-lite"/>
    </source>
</evidence>
<evidence type="ECO:0000256" key="1">
    <source>
        <dbReference type="PIRSR" id="PIRSR637460-1"/>
    </source>
</evidence>
<dbReference type="InterPro" id="IPR037460">
    <property type="entry name" value="SEST-like"/>
</dbReference>
<dbReference type="PANTHER" id="PTHR37981:SF1">
    <property type="entry name" value="SGNH HYDROLASE-TYPE ESTERASE DOMAIN-CONTAINING PROTEIN"/>
    <property type="match status" value="1"/>
</dbReference>
<feature type="disulfide bond" evidence="2">
    <location>
        <begin position="89"/>
        <end position="113"/>
    </location>
</feature>
<dbReference type="EC" id="3.1.-.-" evidence="6"/>
<feature type="compositionally biased region" description="Polar residues" evidence="3">
    <location>
        <begin position="36"/>
        <end position="65"/>
    </location>
</feature>
<feature type="domain" description="SGNH hydrolase-type esterase" evidence="5">
    <location>
        <begin position="68"/>
        <end position="302"/>
    </location>
</feature>
<dbReference type="GO" id="GO:0019433">
    <property type="term" value="P:triglyceride catabolic process"/>
    <property type="evidence" value="ECO:0007669"/>
    <property type="project" value="TreeGrafter"/>
</dbReference>
<keyword evidence="4" id="KW-0732">Signal</keyword>